<dbReference type="SUPFAM" id="SSF49478">
    <property type="entry name" value="Cna protein B-type domain"/>
    <property type="match status" value="1"/>
</dbReference>
<name>A0ABW2HDX9_9MICO</name>
<keyword evidence="5 7" id="KW-0732">Signal</keyword>
<dbReference type="RefSeq" id="WP_262872587.1">
    <property type="nucleotide sequence ID" value="NZ_BAABKW010000018.1"/>
</dbReference>
<proteinExistence type="inferred from homology"/>
<evidence type="ECO:0000256" key="3">
    <source>
        <dbReference type="ARBA" id="ARBA00012595"/>
    </source>
</evidence>
<keyword evidence="4" id="KW-0964">Secreted</keyword>
<protein>
    <recommendedName>
        <fullName evidence="3">alpha-amylase</fullName>
        <ecNumber evidence="3">3.2.1.1</ecNumber>
    </recommendedName>
    <alternativeName>
        <fullName evidence="6">1,4-alpha-D-glucan glucanohydrolase</fullName>
    </alternativeName>
</protein>
<evidence type="ECO:0000313" key="8">
    <source>
        <dbReference type="EMBL" id="MFC7267655.1"/>
    </source>
</evidence>
<comment type="similarity">
    <text evidence="2">Belongs to the serine-aspartate repeat-containing protein (SDr) family.</text>
</comment>
<dbReference type="InterPro" id="IPR013784">
    <property type="entry name" value="Carb-bd-like_fold"/>
</dbReference>
<feature type="signal peptide" evidence="7">
    <location>
        <begin position="1"/>
        <end position="36"/>
    </location>
</feature>
<dbReference type="Proteomes" id="UP001596507">
    <property type="component" value="Unassembled WGS sequence"/>
</dbReference>
<dbReference type="Gene3D" id="2.60.40.1120">
    <property type="entry name" value="Carboxypeptidase-like, regulatory domain"/>
    <property type="match status" value="2"/>
</dbReference>
<reference evidence="9" key="1">
    <citation type="journal article" date="2019" name="Int. J. Syst. Evol. Microbiol.">
        <title>The Global Catalogue of Microorganisms (GCM) 10K type strain sequencing project: providing services to taxonomists for standard genome sequencing and annotation.</title>
        <authorList>
            <consortium name="The Broad Institute Genomics Platform"/>
            <consortium name="The Broad Institute Genome Sequencing Center for Infectious Disease"/>
            <person name="Wu L."/>
            <person name="Ma J."/>
        </authorList>
    </citation>
    <scope>NUCLEOTIDE SEQUENCE [LARGE SCALE GENOMIC DNA]</scope>
    <source>
        <strain evidence="9">CGMCC 1.15772</strain>
    </source>
</reference>
<evidence type="ECO:0000256" key="7">
    <source>
        <dbReference type="SAM" id="SignalP"/>
    </source>
</evidence>
<evidence type="ECO:0000256" key="2">
    <source>
        <dbReference type="ARBA" id="ARBA00007257"/>
    </source>
</evidence>
<dbReference type="EC" id="3.2.1.1" evidence="3"/>
<dbReference type="PANTHER" id="PTHR36108:SF13">
    <property type="entry name" value="COLOSSIN-B-RELATED"/>
    <property type="match status" value="1"/>
</dbReference>
<dbReference type="Pfam" id="PF13620">
    <property type="entry name" value="CarboxypepD_reg"/>
    <property type="match status" value="3"/>
</dbReference>
<feature type="chain" id="PRO_5047540730" description="alpha-amylase" evidence="7">
    <location>
        <begin position="37"/>
        <end position="621"/>
    </location>
</feature>
<dbReference type="EMBL" id="JBHTBE010000001">
    <property type="protein sequence ID" value="MFC7267655.1"/>
    <property type="molecule type" value="Genomic_DNA"/>
</dbReference>
<comment type="caution">
    <text evidence="8">The sequence shown here is derived from an EMBL/GenBank/DDBJ whole genome shotgun (WGS) entry which is preliminary data.</text>
</comment>
<accession>A0ABW2HDX9</accession>
<comment type="catalytic activity">
    <reaction evidence="1">
        <text>Endohydrolysis of (1-&gt;4)-alpha-D-glucosidic linkages in polysaccharides containing three or more (1-&gt;4)-alpha-linked D-glucose units.</text>
        <dbReference type="EC" id="3.2.1.1"/>
    </reaction>
</comment>
<evidence type="ECO:0000256" key="5">
    <source>
        <dbReference type="ARBA" id="ARBA00022729"/>
    </source>
</evidence>
<dbReference type="PANTHER" id="PTHR36108">
    <property type="entry name" value="COLOSSIN-B-RELATED"/>
    <property type="match status" value="1"/>
</dbReference>
<dbReference type="Gene3D" id="2.60.40.10">
    <property type="entry name" value="Immunoglobulins"/>
    <property type="match status" value="2"/>
</dbReference>
<evidence type="ECO:0000256" key="6">
    <source>
        <dbReference type="ARBA" id="ARBA00030238"/>
    </source>
</evidence>
<evidence type="ECO:0000313" key="9">
    <source>
        <dbReference type="Proteomes" id="UP001596507"/>
    </source>
</evidence>
<organism evidence="8 9">
    <name type="scientific">Microbacterium fluvii</name>
    <dbReference type="NCBI Taxonomy" id="415215"/>
    <lineage>
        <taxon>Bacteria</taxon>
        <taxon>Bacillati</taxon>
        <taxon>Actinomycetota</taxon>
        <taxon>Actinomycetes</taxon>
        <taxon>Micrococcales</taxon>
        <taxon>Microbacteriaceae</taxon>
        <taxon>Microbacterium</taxon>
    </lineage>
</organism>
<gene>
    <name evidence="8" type="ORF">ACFQRL_01640</name>
</gene>
<sequence length="621" mass="63477">MTSAHRRAASGRVLGMLTTAVLTVAALVGLAAPASAVATGTITGTVWDDGGEPAADVHVAAYAAGHSAPAAEVTTDDDGEYDLAGLEPGIYTVSFESWAEEPTLVPEWWDDAPARAAATPITVTAGVTTADISPYLSTSAAIEGRVSDANDDPLADVRVTAVPQMPGYESWQRETTTDAAGNYRIDGLGPGEYKVRFEATDESPSVLAEWWSDAGDSDEATTIDAFSGSVISGVDAQLTRAAAFSGVVTTADGTPVSGVDVEAYSYDPLDDIWQYTASVATDVDGAYRIGGLVAGDYKVHFDATYADTAVASQWWDAALTRGAATLVNVEAGKTNTTVSPVLAAAGRVSGVVSVRGVPAAGVTVTAYAYDAESAAWDELAETTSGTAGAYAIAGLAPGTYRIGFDASATAYAVDAEWWKDAATIAAANDVVVTAGGTVSGISGELGQLATLKSATPTISGTVAYGSTVTAKPGTWTSGTTFAYQWYASGKAISGATKSTFTLASAQKAKTITVKVTGKKSGYTTVSKTSKATAKVATVATPKISGTAKVGKKLTAKPGTWTSGTKFTYQWYAGGKAISKATKSTFTLTRSQKGKTITVKVTGKKSGYATVAKTSRATGKVK</sequence>
<evidence type="ECO:0000256" key="1">
    <source>
        <dbReference type="ARBA" id="ARBA00000548"/>
    </source>
</evidence>
<dbReference type="Gene3D" id="2.60.40.2700">
    <property type="match status" value="2"/>
</dbReference>
<keyword evidence="9" id="KW-1185">Reference proteome</keyword>
<dbReference type="InterPro" id="IPR013783">
    <property type="entry name" value="Ig-like_fold"/>
</dbReference>
<evidence type="ECO:0000256" key="4">
    <source>
        <dbReference type="ARBA" id="ARBA00022525"/>
    </source>
</evidence>
<dbReference type="SUPFAM" id="SSF49452">
    <property type="entry name" value="Starch-binding domain-like"/>
    <property type="match status" value="3"/>
</dbReference>